<organism evidence="1">
    <name type="scientific">uncultured bacterium A1Q1_fos_1815</name>
    <dbReference type="NCBI Taxonomy" id="1256553"/>
    <lineage>
        <taxon>Bacteria</taxon>
        <taxon>environmental samples</taxon>
    </lineage>
</organism>
<evidence type="ECO:0000313" key="1">
    <source>
        <dbReference type="EMBL" id="AGC71402.1"/>
    </source>
</evidence>
<dbReference type="EMBL" id="JX649870">
    <property type="protein sequence ID" value="AGC71402.1"/>
    <property type="molecule type" value="Genomic_DNA"/>
</dbReference>
<proteinExistence type="predicted"/>
<name>L7VR32_9BACT</name>
<dbReference type="AlphaFoldDB" id="L7VR32"/>
<protein>
    <submittedName>
        <fullName evidence="1">Uncharacterized protein</fullName>
    </submittedName>
</protein>
<reference evidence="1" key="1">
    <citation type="submission" date="2012-09" db="EMBL/GenBank/DDBJ databases">
        <title>Metagenomic Characterization of a Microbial Community in Wastewater Detects High Levels of Antibiotic Resistance.</title>
        <authorList>
            <person name="Abrams M."/>
            <person name="Caldwell A."/>
            <person name="Vandaei E."/>
            <person name="Lee W."/>
            <person name="Perrott J."/>
            <person name="Khan S.Y."/>
            <person name="Ta J."/>
            <person name="Romero D."/>
            <person name="Nguyen V."/>
            <person name="Pourmand N."/>
            <person name="Ouverney C.C."/>
        </authorList>
    </citation>
    <scope>NUCLEOTIDE SEQUENCE</scope>
</reference>
<accession>L7VR32</accession>
<sequence>MSFKTKEVVSCIERLWKRVVSQSKLIKRGSETEQSIRFEGR</sequence>